<evidence type="ECO:0000313" key="6">
    <source>
        <dbReference type="EMBL" id="MCS4557354.1"/>
    </source>
</evidence>
<dbReference type="RefSeq" id="WP_238896838.1">
    <property type="nucleotide sequence ID" value="NZ_JAKOGG010000008.1"/>
</dbReference>
<evidence type="ECO:0000256" key="3">
    <source>
        <dbReference type="ARBA" id="ARBA00022989"/>
    </source>
</evidence>
<feature type="transmembrane region" description="Helical" evidence="5">
    <location>
        <begin position="15"/>
        <end position="40"/>
    </location>
</feature>
<evidence type="ECO:0000256" key="1">
    <source>
        <dbReference type="ARBA" id="ARBA00004141"/>
    </source>
</evidence>
<feature type="transmembrane region" description="Helical" evidence="5">
    <location>
        <begin position="88"/>
        <end position="109"/>
    </location>
</feature>
<keyword evidence="7" id="KW-1185">Reference proteome</keyword>
<protein>
    <submittedName>
        <fullName evidence="6">DUF4870 domain-containing protein</fullName>
    </submittedName>
</protein>
<comment type="caution">
    <text evidence="6">The sequence shown here is derived from an EMBL/GenBank/DDBJ whole genome shotgun (WGS) entry which is preliminary data.</text>
</comment>
<sequence length="117" mass="12883">MELNTVTKEERDMGILVHVASFAGYVIPFGNILGPLIVYLMKRDESEFVAACGKNCLNFQISLAIYFIISIVLAFVLVGFLVMGLLALLNLIVTVIAAIKASEGTVYHYPLAIRFLK</sequence>
<reference evidence="7" key="2">
    <citation type="submission" date="2023-07" db="EMBL/GenBank/DDBJ databases">
        <title>Shewanella mangrovi sp. nov., an acetaldehyde- degrading bacterium isolated from mangrove sediment.</title>
        <authorList>
            <person name="Liu Y."/>
        </authorList>
    </citation>
    <scope>NUCLEOTIDE SEQUENCE [LARGE SCALE GENOMIC DNA]</scope>
    <source>
        <strain evidence="7">C32</strain>
    </source>
</reference>
<comment type="subcellular location">
    <subcellularLocation>
        <location evidence="1">Membrane</location>
        <topology evidence="1">Multi-pass membrane protein</topology>
    </subcellularLocation>
</comment>
<evidence type="ECO:0000256" key="5">
    <source>
        <dbReference type="SAM" id="Phobius"/>
    </source>
</evidence>
<dbReference type="Pfam" id="PF09685">
    <property type="entry name" value="MamF_MmsF"/>
    <property type="match status" value="1"/>
</dbReference>
<dbReference type="InterPro" id="IPR019109">
    <property type="entry name" value="MamF_MmsF"/>
</dbReference>
<accession>A0ABT2FLZ2</accession>
<keyword evidence="3 5" id="KW-1133">Transmembrane helix</keyword>
<evidence type="ECO:0000256" key="2">
    <source>
        <dbReference type="ARBA" id="ARBA00022692"/>
    </source>
</evidence>
<reference evidence="6 7" key="1">
    <citation type="submission" date="2022-02" db="EMBL/GenBank/DDBJ databases">
        <authorList>
            <person name="Zhuang L."/>
        </authorList>
    </citation>
    <scope>NUCLEOTIDE SEQUENCE [LARGE SCALE GENOMIC DNA]</scope>
    <source>
        <strain evidence="6 7">C32</strain>
    </source>
</reference>
<keyword evidence="4 5" id="KW-0472">Membrane</keyword>
<name>A0ABT2FLZ2_9GAMM</name>
<dbReference type="EMBL" id="JAKOGG010000008">
    <property type="protein sequence ID" value="MCS4557354.1"/>
    <property type="molecule type" value="Genomic_DNA"/>
</dbReference>
<keyword evidence="2 5" id="KW-0812">Transmembrane</keyword>
<evidence type="ECO:0000313" key="7">
    <source>
        <dbReference type="Proteomes" id="UP001201549"/>
    </source>
</evidence>
<feature type="transmembrane region" description="Helical" evidence="5">
    <location>
        <begin position="61"/>
        <end position="82"/>
    </location>
</feature>
<organism evidence="6 7">
    <name type="scientific">Shewanella electrica</name>
    <dbReference type="NCBI Taxonomy" id="515560"/>
    <lineage>
        <taxon>Bacteria</taxon>
        <taxon>Pseudomonadati</taxon>
        <taxon>Pseudomonadota</taxon>
        <taxon>Gammaproteobacteria</taxon>
        <taxon>Alteromonadales</taxon>
        <taxon>Shewanellaceae</taxon>
        <taxon>Shewanella</taxon>
    </lineage>
</organism>
<gene>
    <name evidence="6" type="ORF">L9G74_12950</name>
</gene>
<proteinExistence type="predicted"/>
<dbReference type="Proteomes" id="UP001201549">
    <property type="component" value="Unassembled WGS sequence"/>
</dbReference>
<evidence type="ECO:0000256" key="4">
    <source>
        <dbReference type="ARBA" id="ARBA00023136"/>
    </source>
</evidence>